<dbReference type="Proteomes" id="UP000707071">
    <property type="component" value="Unassembled WGS sequence"/>
</dbReference>
<sequence>MASAVAKDPLDALQSLINDALVQTGKALRASRRDSHGNLPATHMQAKLPDTDRAFHLALDSLDNEIIRAKSVILRDMNKLKKKKTAAAETSPSLPQPEPVEAHSKSAMVIDIDSSPQATTEAMPKEEPADNSCVVPKPAAPFPDMGMSVPAVTSVAIKKNHPPSQALYMTEAPVSNQPTAEVKQVAHAAPVPLMDANLDNSTSGLTGSHDVVDLTSSNMNNSTSNDPNMHNSNMNNSNMNNSNMNNSNMNNSNMHNSNMHNSNMNSANLNHSNMSSSNMNSSNMNSSHMNSSHMNSSHMNNSNMNNSNTNNSNLNFTDMQFTLAPSNTNPNHPGSTGAATAQPNGPSYDFVFGTTNTATAPTPINNAMSSVTTGTAATIANGTGSAQAPMPVPEPTPVPVENRRNAEAPKKEDGTSTTFSEIFTGDGPADGMDFDFSLGDGNNMSSMGGDTFDDMMNVRDNTFDSMEHGDFDTSFFGLDKADGA</sequence>
<protein>
    <submittedName>
        <fullName evidence="3">Uncharacterized protein</fullName>
    </submittedName>
</protein>
<organism evidence="3 4">
    <name type="scientific">Claviceps aff. purpurea</name>
    <dbReference type="NCBI Taxonomy" id="1967640"/>
    <lineage>
        <taxon>Eukaryota</taxon>
        <taxon>Fungi</taxon>
        <taxon>Dikarya</taxon>
        <taxon>Ascomycota</taxon>
        <taxon>Pezizomycotina</taxon>
        <taxon>Sordariomycetes</taxon>
        <taxon>Hypocreomycetidae</taxon>
        <taxon>Hypocreales</taxon>
        <taxon>Clavicipitaceae</taxon>
        <taxon>Claviceps</taxon>
    </lineage>
</organism>
<dbReference type="Gene3D" id="2.160.20.80">
    <property type="entry name" value="E3 ubiquitin-protein ligase SopA"/>
    <property type="match status" value="1"/>
</dbReference>
<proteinExistence type="predicted"/>
<keyword evidence="1" id="KW-0677">Repeat</keyword>
<dbReference type="EMBL" id="SRRH01000019">
    <property type="protein sequence ID" value="KAG6302723.1"/>
    <property type="molecule type" value="Genomic_DNA"/>
</dbReference>
<dbReference type="InterPro" id="IPR001646">
    <property type="entry name" value="5peptide_repeat"/>
</dbReference>
<dbReference type="SUPFAM" id="SSF141571">
    <property type="entry name" value="Pentapeptide repeat-like"/>
    <property type="match status" value="1"/>
</dbReference>
<gene>
    <name evidence="3" type="ORF">E4U09_002098</name>
</gene>
<keyword evidence="4" id="KW-1185">Reference proteome</keyword>
<feature type="region of interest" description="Disordered" evidence="2">
    <location>
        <begin position="383"/>
        <end position="419"/>
    </location>
</feature>
<feature type="compositionally biased region" description="Low complexity" evidence="2">
    <location>
        <begin position="276"/>
        <end position="315"/>
    </location>
</feature>
<feature type="compositionally biased region" description="Polar residues" evidence="2">
    <location>
        <begin position="316"/>
        <end position="344"/>
    </location>
</feature>
<evidence type="ECO:0000256" key="1">
    <source>
        <dbReference type="ARBA" id="ARBA00022737"/>
    </source>
</evidence>
<evidence type="ECO:0000313" key="4">
    <source>
        <dbReference type="Proteomes" id="UP000707071"/>
    </source>
</evidence>
<evidence type="ECO:0000256" key="2">
    <source>
        <dbReference type="SAM" id="MobiDB-lite"/>
    </source>
</evidence>
<dbReference type="PANTHER" id="PTHR47485">
    <property type="entry name" value="THYLAKOID LUMENAL 17.4 KDA PROTEIN, CHLOROPLASTIC"/>
    <property type="match status" value="1"/>
</dbReference>
<reference evidence="3 4" key="1">
    <citation type="journal article" date="2020" name="bioRxiv">
        <title>Whole genome comparisons of ergot fungi reveals the divergence and evolution of species within the genus Claviceps are the result of varying mechanisms driving genome evolution and host range expansion.</title>
        <authorList>
            <person name="Wyka S.A."/>
            <person name="Mondo S.J."/>
            <person name="Liu M."/>
            <person name="Dettman J."/>
            <person name="Nalam V."/>
            <person name="Broders K.D."/>
        </authorList>
    </citation>
    <scope>NUCLEOTIDE SEQUENCE [LARGE SCALE GENOMIC DNA]</scope>
    <source>
        <strain evidence="3 4">Clav52</strain>
    </source>
</reference>
<feature type="region of interest" description="Disordered" evidence="2">
    <location>
        <begin position="276"/>
        <end position="344"/>
    </location>
</feature>
<dbReference type="AlphaFoldDB" id="A0A9P7QQ20"/>
<dbReference type="Pfam" id="PF00805">
    <property type="entry name" value="Pentapeptide"/>
    <property type="match status" value="1"/>
</dbReference>
<accession>A0A9P7QQ20</accession>
<feature type="compositionally biased region" description="Basic and acidic residues" evidence="2">
    <location>
        <begin position="401"/>
        <end position="414"/>
    </location>
</feature>
<evidence type="ECO:0000313" key="3">
    <source>
        <dbReference type="EMBL" id="KAG6302723.1"/>
    </source>
</evidence>
<dbReference type="PANTHER" id="PTHR47485:SF1">
    <property type="entry name" value="THYLAKOID LUMENAL 17.4 KDA PROTEIN, CHLOROPLASTIC"/>
    <property type="match status" value="1"/>
</dbReference>
<name>A0A9P7QQ20_9HYPO</name>
<comment type="caution">
    <text evidence="3">The sequence shown here is derived from an EMBL/GenBank/DDBJ whole genome shotgun (WGS) entry which is preliminary data.</text>
</comment>